<name>A0AA38L962_TAXCH</name>
<dbReference type="GO" id="GO:0070006">
    <property type="term" value="F:metalloaminopeptidase activity"/>
    <property type="evidence" value="ECO:0007669"/>
    <property type="project" value="TreeGrafter"/>
</dbReference>
<accession>A0AA38L962</accession>
<dbReference type="SUPFAM" id="SSF55920">
    <property type="entry name" value="Creatinase/aminopeptidase"/>
    <property type="match status" value="1"/>
</dbReference>
<dbReference type="PANTHER" id="PTHR43330:SF8">
    <property type="entry name" value="METHIONINE AMINOPEPTIDASE 1D, MITOCHONDRIAL"/>
    <property type="match status" value="1"/>
</dbReference>
<proteinExistence type="predicted"/>
<reference evidence="1 2" key="1">
    <citation type="journal article" date="2021" name="Nat. Plants">
        <title>The Taxus genome provides insights into paclitaxel biosynthesis.</title>
        <authorList>
            <person name="Xiong X."/>
            <person name="Gou J."/>
            <person name="Liao Q."/>
            <person name="Li Y."/>
            <person name="Zhou Q."/>
            <person name="Bi G."/>
            <person name="Li C."/>
            <person name="Du R."/>
            <person name="Wang X."/>
            <person name="Sun T."/>
            <person name="Guo L."/>
            <person name="Liang H."/>
            <person name="Lu P."/>
            <person name="Wu Y."/>
            <person name="Zhang Z."/>
            <person name="Ro D.K."/>
            <person name="Shang Y."/>
            <person name="Huang S."/>
            <person name="Yan J."/>
        </authorList>
    </citation>
    <scope>NUCLEOTIDE SEQUENCE [LARGE SCALE GENOMIC DNA]</scope>
    <source>
        <strain evidence="1">Ta-2019</strain>
    </source>
</reference>
<protein>
    <recommendedName>
        <fullName evidence="3">Methionine aminopeptidase</fullName>
    </recommendedName>
</protein>
<evidence type="ECO:0008006" key="3">
    <source>
        <dbReference type="Google" id="ProtNLM"/>
    </source>
</evidence>
<evidence type="ECO:0000313" key="1">
    <source>
        <dbReference type="EMBL" id="KAH9315936.1"/>
    </source>
</evidence>
<comment type="caution">
    <text evidence="1">The sequence shown here is derived from an EMBL/GenBank/DDBJ whole genome shotgun (WGS) entry which is preliminary data.</text>
</comment>
<dbReference type="AlphaFoldDB" id="A0AA38L962"/>
<dbReference type="Gene3D" id="3.90.230.10">
    <property type="entry name" value="Creatinase/methionine aminopeptidase superfamily"/>
    <property type="match status" value="1"/>
</dbReference>
<dbReference type="InterPro" id="IPR036005">
    <property type="entry name" value="Creatinase/aminopeptidase-like"/>
</dbReference>
<organism evidence="1 2">
    <name type="scientific">Taxus chinensis</name>
    <name type="common">Chinese yew</name>
    <name type="synonym">Taxus wallichiana var. chinensis</name>
    <dbReference type="NCBI Taxonomy" id="29808"/>
    <lineage>
        <taxon>Eukaryota</taxon>
        <taxon>Viridiplantae</taxon>
        <taxon>Streptophyta</taxon>
        <taxon>Embryophyta</taxon>
        <taxon>Tracheophyta</taxon>
        <taxon>Spermatophyta</taxon>
        <taxon>Pinopsida</taxon>
        <taxon>Pinidae</taxon>
        <taxon>Conifers II</taxon>
        <taxon>Cupressales</taxon>
        <taxon>Taxaceae</taxon>
        <taxon>Taxus</taxon>
    </lineage>
</organism>
<dbReference type="GO" id="GO:0009507">
    <property type="term" value="C:chloroplast"/>
    <property type="evidence" value="ECO:0007669"/>
    <property type="project" value="TreeGrafter"/>
</dbReference>
<dbReference type="Proteomes" id="UP000824469">
    <property type="component" value="Unassembled WGS sequence"/>
</dbReference>
<dbReference type="PANTHER" id="PTHR43330">
    <property type="entry name" value="METHIONINE AMINOPEPTIDASE"/>
    <property type="match status" value="1"/>
</dbReference>
<sequence>HSCKSKHMLVVSRKLSGLSDLLFNRRSREQEQLEWKHKYTRLEPGKVSPRLPVPKHIIKPPYVDAKSMPEVANEIQLHDAEGIACMRASGQLAARVLDYAGTLVKPGVTTDEIDRAVHEMIIDARAYPSPLGYVGFPKNNSFAGKPDFCLEQRENISHIMPGGVGIIGPDYWEKAKSCTEKYPLPWDGPFLENKGFSAMGKIEAQAGTIPLPGKPDFWSGAAGKHIRTLCPEEVAIRGPDYWEKAKSCTEKPLRGWTHFWKTKDLSCNGKNRSRRQGIHYRCFTKEKEFLSMSNTLHISSESEELSRSTPVLKKSGQVRRKRIIQTKIDKAMAKKDEKESTTELCITSKFVATEDTDLGSKPLAELIDRSKQKRLHSCMQQKLHSCAQIKSSGIIRVEVFPSTVQLPEFVMQVQIHIQMQMQMQIHMQIQIQIS</sequence>
<keyword evidence="2" id="KW-1185">Reference proteome</keyword>
<evidence type="ECO:0000313" key="2">
    <source>
        <dbReference type="Proteomes" id="UP000824469"/>
    </source>
</evidence>
<feature type="non-terminal residue" evidence="1">
    <location>
        <position position="1"/>
    </location>
</feature>
<dbReference type="EMBL" id="JAHRHJ020000005">
    <property type="protein sequence ID" value="KAH9315936.1"/>
    <property type="molecule type" value="Genomic_DNA"/>
</dbReference>
<gene>
    <name evidence="1" type="ORF">KI387_024563</name>
</gene>